<accession>A0A166VH00</accession>
<comment type="caution">
    <text evidence="3">The sequence shown here is derived from an EMBL/GenBank/DDBJ whole genome shotgun (WGS) entry which is preliminary data.</text>
</comment>
<name>A0A166VH00_9HYPO</name>
<evidence type="ECO:0000256" key="1">
    <source>
        <dbReference type="SAM" id="MobiDB-lite"/>
    </source>
</evidence>
<gene>
    <name evidence="3" type="ORF">AAL_01119</name>
</gene>
<dbReference type="PANTHER" id="PTHR22696">
    <property type="entry name" value="E3 UBIQUITIN-PROTEIN LIGASE RNF26"/>
    <property type="match status" value="1"/>
</dbReference>
<dbReference type="Proteomes" id="UP000078544">
    <property type="component" value="Unassembled WGS sequence"/>
</dbReference>
<reference evidence="3 4" key="1">
    <citation type="journal article" date="2016" name="Genome Biol. Evol.">
        <title>Divergent and convergent evolution of fungal pathogenicity.</title>
        <authorList>
            <person name="Shang Y."/>
            <person name="Xiao G."/>
            <person name="Zheng P."/>
            <person name="Cen K."/>
            <person name="Zhan S."/>
            <person name="Wang C."/>
        </authorList>
    </citation>
    <scope>NUCLEOTIDE SEQUENCE [LARGE SCALE GENOMIC DNA]</scope>
    <source>
        <strain evidence="3 4">RCEF 2490</strain>
    </source>
</reference>
<dbReference type="STRING" id="1081109.A0A166VH00"/>
<dbReference type="OrthoDB" id="66726at2759"/>
<dbReference type="EMBL" id="AZGY01000001">
    <property type="protein sequence ID" value="OAA33654.1"/>
    <property type="molecule type" value="Genomic_DNA"/>
</dbReference>
<sequence length="764" mass="84363">MTRRASNVEDFMLAGPQLLSSLGSFISPLSQLPWRLASNSVGELSLSPDAHIYPILEPQDNIFNGPKTERLSEGFGTAARGAALPTDNGARSLGSVFSYATSKWAVSCIAMAIILNRTRIFAATRRRLRLRWHTRLLLRGLPVVLLALQAIRILQSIQCQTSSDFSQLRWADRDTTSDLAYAFPIAWFNRLSSALLFGATDRYSCQAVSMIPNLSTPGQLHGSLSLLWPSFGVMCLSQFTETLSCAVQGRPPSAETGMTLFEQSLAFAEADAAISYHFGWRSVSTIHDNFIRKAASMPASMSQARSLTLSKVNTPPEVLVVAFLSTMSHLFSHVLGIFDAQSNYRLLSTGFWGICFMATIVCNVFDFDFGNPSSQGLLRFPTVCVIGFVPHVLILAGTIVCSMIYAMSLILSAAAPPVNAELSSMTLRQRLAYARSNMQANLSLAEIRISRDMDFYTALLRTGFAAITMASEAVYLNEEQGVHTQRHTWLEELRLRELEDLRTQSAGLGSNNAQQDQVGMMGLVPVIPRTSHIACGYSRERAAQKICRGRSDSALRAGTGASERSSRWLLAVAFVWTVMRFLVRISALVALWTFSRVHLRYQPSWLLWLSRQDKCVTDGSTSQSGDDVSLRRQNSPSISYEGQIPRMEGIDVEQEFRQINQNQGEESLDSDLYKYWISGGWWGTSDGSGNYVPEVCDEGCDASSVISSSSLGIDEEGPSECHDERNFDREASHVVLADISRESSPSSDTILDRDNNDQIRISTP</sequence>
<keyword evidence="2" id="KW-1133">Transmembrane helix</keyword>
<protein>
    <recommendedName>
        <fullName evidence="5">Ubiquitin-protein ligase (Asi3)</fullName>
    </recommendedName>
</protein>
<organism evidence="3 4">
    <name type="scientific">Moelleriella libera RCEF 2490</name>
    <dbReference type="NCBI Taxonomy" id="1081109"/>
    <lineage>
        <taxon>Eukaryota</taxon>
        <taxon>Fungi</taxon>
        <taxon>Dikarya</taxon>
        <taxon>Ascomycota</taxon>
        <taxon>Pezizomycotina</taxon>
        <taxon>Sordariomycetes</taxon>
        <taxon>Hypocreomycetidae</taxon>
        <taxon>Hypocreales</taxon>
        <taxon>Clavicipitaceae</taxon>
        <taxon>Moelleriella</taxon>
    </lineage>
</organism>
<dbReference type="GO" id="GO:0016567">
    <property type="term" value="P:protein ubiquitination"/>
    <property type="evidence" value="ECO:0007669"/>
    <property type="project" value="TreeGrafter"/>
</dbReference>
<feature type="region of interest" description="Disordered" evidence="1">
    <location>
        <begin position="737"/>
        <end position="764"/>
    </location>
</feature>
<dbReference type="PANTHER" id="PTHR22696:SF1">
    <property type="entry name" value="E3 UBIQUITIN-PROTEIN LIGASE RNF26"/>
    <property type="match status" value="1"/>
</dbReference>
<keyword evidence="2" id="KW-0812">Transmembrane</keyword>
<dbReference type="AlphaFoldDB" id="A0A166VH00"/>
<dbReference type="GO" id="GO:0061630">
    <property type="term" value="F:ubiquitin protein ligase activity"/>
    <property type="evidence" value="ECO:0007669"/>
    <property type="project" value="TreeGrafter"/>
</dbReference>
<feature type="transmembrane region" description="Helical" evidence="2">
    <location>
        <begin position="350"/>
        <end position="369"/>
    </location>
</feature>
<evidence type="ECO:0008006" key="5">
    <source>
        <dbReference type="Google" id="ProtNLM"/>
    </source>
</evidence>
<evidence type="ECO:0000256" key="2">
    <source>
        <dbReference type="SAM" id="Phobius"/>
    </source>
</evidence>
<dbReference type="GO" id="GO:0006511">
    <property type="term" value="P:ubiquitin-dependent protein catabolic process"/>
    <property type="evidence" value="ECO:0007669"/>
    <property type="project" value="TreeGrafter"/>
</dbReference>
<keyword evidence="4" id="KW-1185">Reference proteome</keyword>
<feature type="transmembrane region" description="Helical" evidence="2">
    <location>
        <begin position="389"/>
        <end position="415"/>
    </location>
</feature>
<evidence type="ECO:0000313" key="3">
    <source>
        <dbReference type="EMBL" id="OAA33654.1"/>
    </source>
</evidence>
<keyword evidence="2" id="KW-0472">Membrane</keyword>
<proteinExistence type="predicted"/>
<evidence type="ECO:0000313" key="4">
    <source>
        <dbReference type="Proteomes" id="UP000078544"/>
    </source>
</evidence>